<name>A0A6P5EC17_ANACO</name>
<evidence type="ECO:0000313" key="4">
    <source>
        <dbReference type="RefSeq" id="XP_020080959.1"/>
    </source>
</evidence>
<evidence type="ECO:0000256" key="1">
    <source>
        <dbReference type="SAM" id="Coils"/>
    </source>
</evidence>
<dbReference type="Proteomes" id="UP000515123">
    <property type="component" value="Unplaced"/>
</dbReference>
<reference evidence="2" key="1">
    <citation type="journal article" date="2015" name="Nat. Genet.">
        <title>The pineapple genome and the evolution of CAM photosynthesis.</title>
        <authorList>
            <person name="Ming R."/>
            <person name="VanBuren R."/>
            <person name="Wai C.M."/>
            <person name="Tang H."/>
            <person name="Schatz M.C."/>
            <person name="Bowers J.E."/>
            <person name="Lyons E."/>
            <person name="Wang M.L."/>
            <person name="Chen J."/>
            <person name="Biggers E."/>
            <person name="Zhang J."/>
            <person name="Huang L."/>
            <person name="Zhang L."/>
            <person name="Miao W."/>
            <person name="Zhang J."/>
            <person name="Ye Z."/>
            <person name="Miao C."/>
            <person name="Lin Z."/>
            <person name="Wang H."/>
            <person name="Zhou H."/>
            <person name="Yim W.C."/>
            <person name="Priest H.D."/>
            <person name="Zheng C."/>
            <person name="Woodhouse M."/>
            <person name="Edger P.P."/>
            <person name="Guyot R."/>
            <person name="Guo H.B."/>
            <person name="Guo H."/>
            <person name="Zheng G."/>
            <person name="Singh R."/>
            <person name="Sharma A."/>
            <person name="Min X."/>
            <person name="Zheng Y."/>
            <person name="Lee H."/>
            <person name="Gurtowski J."/>
            <person name="Sedlazeck F.J."/>
            <person name="Harkess A."/>
            <person name="McKain M.R."/>
            <person name="Liao Z."/>
            <person name="Fang J."/>
            <person name="Liu J."/>
            <person name="Zhang X."/>
            <person name="Zhang Q."/>
            <person name="Hu W."/>
            <person name="Qin Y."/>
            <person name="Wang K."/>
            <person name="Chen L.Y."/>
            <person name="Shirley N."/>
            <person name="Lin Y.R."/>
            <person name="Liu L.Y."/>
            <person name="Hernandez A.G."/>
            <person name="Wright C.L."/>
            <person name="Bulone V."/>
            <person name="Tuskan G.A."/>
            <person name="Heath K."/>
            <person name="Zee F."/>
            <person name="Moore P.H."/>
            <person name="Sunkar R."/>
            <person name="Leebens-Mack J.H."/>
            <person name="Mockler T."/>
            <person name="Bennetzen J.L."/>
            <person name="Freeling M."/>
            <person name="Sankoff D."/>
            <person name="Paterson A.H."/>
            <person name="Zhu X."/>
            <person name="Yang X."/>
            <person name="Smith J.A."/>
            <person name="Cushman J.C."/>
            <person name="Paull R.E."/>
            <person name="Yu Q."/>
        </authorList>
    </citation>
    <scope>NUCLEOTIDE SEQUENCE [LARGE SCALE GENOMIC DNA]</scope>
    <source>
        <strain evidence="2">cv. F153</strain>
    </source>
</reference>
<reference evidence="3 4" key="2">
    <citation type="submission" date="2025-04" db="UniProtKB">
        <authorList>
            <consortium name="RefSeq"/>
        </authorList>
    </citation>
    <scope>IDENTIFICATION</scope>
    <source>
        <tissue evidence="3 4">Leaf</tissue>
    </source>
</reference>
<dbReference type="AlphaFoldDB" id="A0A6P5EC17"/>
<dbReference type="GeneID" id="109704341"/>
<dbReference type="PANTHER" id="PTHR34360">
    <property type="entry name" value="OS08G0519400 PROTEIN"/>
    <property type="match status" value="1"/>
</dbReference>
<keyword evidence="2" id="KW-1185">Reference proteome</keyword>
<evidence type="ECO:0000313" key="3">
    <source>
        <dbReference type="RefSeq" id="XP_020080687.1"/>
    </source>
</evidence>
<dbReference type="RefSeq" id="XP_020080959.1">
    <property type="nucleotide sequence ID" value="XM_020225370.1"/>
</dbReference>
<proteinExistence type="predicted"/>
<dbReference type="PANTHER" id="PTHR34360:SF1">
    <property type="entry name" value="OS08G0519400 PROTEIN"/>
    <property type="match status" value="1"/>
</dbReference>
<accession>A0A6P5EC17</accession>
<dbReference type="RefSeq" id="XP_020080687.1">
    <property type="nucleotide sequence ID" value="XM_020225098.1"/>
</dbReference>
<protein>
    <submittedName>
        <fullName evidence="3">Uncharacterized protein LOC109704341</fullName>
    </submittedName>
    <submittedName>
        <fullName evidence="4">Uncharacterized protein LOC109704609</fullName>
    </submittedName>
</protein>
<sequence length="153" mass="17696">MRSPRRQRPWLWSWRRGWGLQEEGVEHDGLRGATTALRAEILALGMSIAERTSKDEPNAKLENTIQDKLQRIATLQNEIETIQKKGALDAEEKARKAYARASKLEKPIERLRNEFKLKNSLRNALEARDNEAEKKVRELTIKLESGCMVKFEL</sequence>
<keyword evidence="1" id="KW-0175">Coiled coil</keyword>
<gene>
    <name evidence="3" type="primary">LOC109704341</name>
    <name evidence="4" type="synonym">LOC109704609</name>
</gene>
<dbReference type="OrthoDB" id="2017695at2759"/>
<evidence type="ECO:0000313" key="2">
    <source>
        <dbReference type="Proteomes" id="UP000515123"/>
    </source>
</evidence>
<dbReference type="GeneID" id="109704609"/>
<feature type="coiled-coil region" evidence="1">
    <location>
        <begin position="58"/>
        <end position="142"/>
    </location>
</feature>
<organism evidence="3">
    <name type="scientific">Ananas comosus</name>
    <name type="common">Pineapple</name>
    <name type="synonym">Ananas ananas</name>
    <dbReference type="NCBI Taxonomy" id="4615"/>
    <lineage>
        <taxon>Eukaryota</taxon>
        <taxon>Viridiplantae</taxon>
        <taxon>Streptophyta</taxon>
        <taxon>Embryophyta</taxon>
        <taxon>Tracheophyta</taxon>
        <taxon>Spermatophyta</taxon>
        <taxon>Magnoliopsida</taxon>
        <taxon>Liliopsida</taxon>
        <taxon>Poales</taxon>
        <taxon>Bromeliaceae</taxon>
        <taxon>Bromelioideae</taxon>
        <taxon>Ananas</taxon>
    </lineage>
</organism>